<reference evidence="1 2" key="1">
    <citation type="submission" date="2019-06" db="EMBL/GenBank/DDBJ databases">
        <title>A novel bacterium of genus Amaricoccus, isolated from marine sediment.</title>
        <authorList>
            <person name="Huang H."/>
            <person name="Mo K."/>
            <person name="Hu Y."/>
        </authorList>
    </citation>
    <scope>NUCLEOTIDE SEQUENCE [LARGE SCALE GENOMIC DNA]</scope>
    <source>
        <strain evidence="1 2">HB172011</strain>
    </source>
</reference>
<protein>
    <submittedName>
        <fullName evidence="1">Uncharacterized protein</fullName>
    </submittedName>
</protein>
<accession>A0A501WX40</accession>
<organism evidence="1 2">
    <name type="scientific">Amaricoccus solimangrovi</name>
    <dbReference type="NCBI Taxonomy" id="2589815"/>
    <lineage>
        <taxon>Bacteria</taxon>
        <taxon>Pseudomonadati</taxon>
        <taxon>Pseudomonadota</taxon>
        <taxon>Alphaproteobacteria</taxon>
        <taxon>Rhodobacterales</taxon>
        <taxon>Paracoccaceae</taxon>
        <taxon>Amaricoccus</taxon>
    </lineage>
</organism>
<dbReference type="RefSeq" id="WP_140452904.1">
    <property type="nucleotide sequence ID" value="NZ_VFRP01000002.1"/>
</dbReference>
<name>A0A501WX40_9RHOB</name>
<evidence type="ECO:0000313" key="2">
    <source>
        <dbReference type="Proteomes" id="UP000319255"/>
    </source>
</evidence>
<keyword evidence="2" id="KW-1185">Reference proteome</keyword>
<dbReference type="AlphaFoldDB" id="A0A501WX40"/>
<proteinExistence type="predicted"/>
<sequence>MEPVWFWSDVKVKTSARVMRGALGTPTIRNLSGSASQGAARPLSAILSIEIGAFFARDAALVRTFGQDHD</sequence>
<dbReference type="Proteomes" id="UP000319255">
    <property type="component" value="Unassembled WGS sequence"/>
</dbReference>
<dbReference type="EMBL" id="VFRP01000002">
    <property type="protein sequence ID" value="TPE53282.1"/>
    <property type="molecule type" value="Genomic_DNA"/>
</dbReference>
<comment type="caution">
    <text evidence="1">The sequence shown here is derived from an EMBL/GenBank/DDBJ whole genome shotgun (WGS) entry which is preliminary data.</text>
</comment>
<gene>
    <name evidence="1" type="ORF">FJM51_04490</name>
</gene>
<evidence type="ECO:0000313" key="1">
    <source>
        <dbReference type="EMBL" id="TPE53282.1"/>
    </source>
</evidence>